<dbReference type="GO" id="GO:0006152">
    <property type="term" value="P:purine nucleoside catabolic process"/>
    <property type="evidence" value="ECO:0007669"/>
    <property type="project" value="TreeGrafter"/>
</dbReference>
<dbReference type="Proteomes" id="UP000095003">
    <property type="component" value="Unassembled WGS sequence"/>
</dbReference>
<dbReference type="EC" id="2.4.2.3" evidence="1"/>
<evidence type="ECO:0000313" key="6">
    <source>
        <dbReference type="Proteomes" id="UP000095003"/>
    </source>
</evidence>
<accession>A0A1E3A7S4</accession>
<keyword evidence="5" id="KW-0328">Glycosyltransferase</keyword>
<comment type="caution">
    <text evidence="5">The sequence shown here is derived from an EMBL/GenBank/DDBJ whole genome shotgun (WGS) entry which is preliminary data.</text>
</comment>
<feature type="domain" description="Nucleoside phosphorylase" evidence="4">
    <location>
        <begin position="44"/>
        <end position="226"/>
    </location>
</feature>
<comment type="catalytic activity">
    <reaction evidence="3">
        <text>uridine + phosphate = alpha-D-ribose 1-phosphate + uracil</text>
        <dbReference type="Rhea" id="RHEA:24388"/>
        <dbReference type="ChEBI" id="CHEBI:16704"/>
        <dbReference type="ChEBI" id="CHEBI:17568"/>
        <dbReference type="ChEBI" id="CHEBI:43474"/>
        <dbReference type="ChEBI" id="CHEBI:57720"/>
        <dbReference type="EC" id="2.4.2.3"/>
    </reaction>
</comment>
<keyword evidence="5" id="KW-0808">Transferase</keyword>
<evidence type="ECO:0000256" key="2">
    <source>
        <dbReference type="ARBA" id="ARBA00021980"/>
    </source>
</evidence>
<dbReference type="CDD" id="cd09007">
    <property type="entry name" value="NP-I_spr0068"/>
    <property type="match status" value="1"/>
</dbReference>
<name>A0A1E3A7S4_9FIRM</name>
<reference evidence="5 6" key="1">
    <citation type="submission" date="2016-07" db="EMBL/GenBank/DDBJ databases">
        <title>Characterization of isolates of Eisenbergiella tayi derived from blood cultures, using whole genome sequencing.</title>
        <authorList>
            <person name="Burdz T."/>
            <person name="Wiebe D."/>
            <person name="Huynh C."/>
            <person name="Bernard K."/>
        </authorList>
    </citation>
    <scope>NUCLEOTIDE SEQUENCE [LARGE SCALE GENOMIC DNA]</scope>
    <source>
        <strain evidence="5 6">NML 120489</strain>
    </source>
</reference>
<dbReference type="InterPro" id="IPR035994">
    <property type="entry name" value="Nucleoside_phosphorylase_sf"/>
</dbReference>
<dbReference type="EMBL" id="MCGI01000007">
    <property type="protein sequence ID" value="ODM04810.1"/>
    <property type="molecule type" value="Genomic_DNA"/>
</dbReference>
<dbReference type="GO" id="GO:0004731">
    <property type="term" value="F:purine-nucleoside phosphorylase activity"/>
    <property type="evidence" value="ECO:0007669"/>
    <property type="project" value="TreeGrafter"/>
</dbReference>
<dbReference type="RefSeq" id="WP_069159280.1">
    <property type="nucleotide sequence ID" value="NZ_JBKXXQ010000016.1"/>
</dbReference>
<dbReference type="InterPro" id="IPR000845">
    <property type="entry name" value="Nucleoside_phosphorylase_d"/>
</dbReference>
<dbReference type="SUPFAM" id="SSF53167">
    <property type="entry name" value="Purine and uridine phosphorylases"/>
    <property type="match status" value="1"/>
</dbReference>
<gene>
    <name evidence="5" type="primary">deoD_4</name>
    <name evidence="5" type="ORF">BEH84_05873</name>
</gene>
<organism evidence="5 6">
    <name type="scientific">Eisenbergiella tayi</name>
    <dbReference type="NCBI Taxonomy" id="1432052"/>
    <lineage>
        <taxon>Bacteria</taxon>
        <taxon>Bacillati</taxon>
        <taxon>Bacillota</taxon>
        <taxon>Clostridia</taxon>
        <taxon>Lachnospirales</taxon>
        <taxon>Lachnospiraceae</taxon>
        <taxon>Eisenbergiella</taxon>
    </lineage>
</organism>
<evidence type="ECO:0000256" key="1">
    <source>
        <dbReference type="ARBA" id="ARBA00011888"/>
    </source>
</evidence>
<protein>
    <recommendedName>
        <fullName evidence="2">Uridine phosphorylase</fullName>
        <ecNumber evidence="1">2.4.2.3</ecNumber>
    </recommendedName>
</protein>
<dbReference type="AlphaFoldDB" id="A0A1E3A7S4"/>
<proteinExistence type="predicted"/>
<dbReference type="Pfam" id="PF01048">
    <property type="entry name" value="PNP_UDP_1"/>
    <property type="match status" value="1"/>
</dbReference>
<dbReference type="Gene3D" id="3.40.50.1580">
    <property type="entry name" value="Nucleoside phosphorylase domain"/>
    <property type="match status" value="1"/>
</dbReference>
<dbReference type="PANTHER" id="PTHR43691:SF11">
    <property type="entry name" value="FI09636P-RELATED"/>
    <property type="match status" value="1"/>
</dbReference>
<sequence>MGSFILDQFDPTPWGILKPEYVVEKAEKEFPEIVVCEFSEAMIQEIVEKYSAKKIARLISVGGNTNIYEINFNDVKIAICQVMVGAPACVSNLEELIALGAKKVLVCGECGVLNRTIEDAHLIIPTSAIRDEGTSYHYQPMSDEIALDPYGIEVIETIFNHRGVPYIKGKIWTTDAPYRETRKKIQLRQEQGCIAVEMECAALVAAARLRNIIFSQFVYACDNLDSENWDQRGLTIRPISQKVEIFELAMECATHL</sequence>
<evidence type="ECO:0000256" key="3">
    <source>
        <dbReference type="ARBA" id="ARBA00048447"/>
    </source>
</evidence>
<evidence type="ECO:0000313" key="5">
    <source>
        <dbReference type="EMBL" id="ODM04810.1"/>
    </source>
</evidence>
<dbReference type="GO" id="GO:0005829">
    <property type="term" value="C:cytosol"/>
    <property type="evidence" value="ECO:0007669"/>
    <property type="project" value="TreeGrafter"/>
</dbReference>
<dbReference type="GO" id="GO:0004850">
    <property type="term" value="F:uridine phosphorylase activity"/>
    <property type="evidence" value="ECO:0007669"/>
    <property type="project" value="UniProtKB-EC"/>
</dbReference>
<evidence type="ECO:0000259" key="4">
    <source>
        <dbReference type="Pfam" id="PF01048"/>
    </source>
</evidence>
<dbReference type="PANTHER" id="PTHR43691">
    <property type="entry name" value="URIDINE PHOSPHORYLASE"/>
    <property type="match status" value="1"/>
</dbReference>
<dbReference type="PATRIC" id="fig|1432052.3.peg.6490"/>